<feature type="compositionally biased region" description="Basic and acidic residues" evidence="1">
    <location>
        <begin position="658"/>
        <end position="678"/>
    </location>
</feature>
<name>A0AAV6FYR4_9TELE</name>
<dbReference type="Gene3D" id="1.10.533.10">
    <property type="entry name" value="Death Domain, Fas"/>
    <property type="match status" value="1"/>
</dbReference>
<dbReference type="AlphaFoldDB" id="A0AAV6FYR4"/>
<organism evidence="2 3">
    <name type="scientific">Alosa alosa</name>
    <name type="common">allis shad</name>
    <dbReference type="NCBI Taxonomy" id="278164"/>
    <lineage>
        <taxon>Eukaryota</taxon>
        <taxon>Metazoa</taxon>
        <taxon>Chordata</taxon>
        <taxon>Craniata</taxon>
        <taxon>Vertebrata</taxon>
        <taxon>Euteleostomi</taxon>
        <taxon>Actinopterygii</taxon>
        <taxon>Neopterygii</taxon>
        <taxon>Teleostei</taxon>
        <taxon>Clupei</taxon>
        <taxon>Clupeiformes</taxon>
        <taxon>Clupeoidei</taxon>
        <taxon>Clupeidae</taxon>
        <taxon>Alosa</taxon>
    </lineage>
</organism>
<evidence type="ECO:0000313" key="3">
    <source>
        <dbReference type="Proteomes" id="UP000823561"/>
    </source>
</evidence>
<dbReference type="Proteomes" id="UP000823561">
    <property type="component" value="Chromosome 17"/>
</dbReference>
<feature type="compositionally biased region" description="Basic and acidic residues" evidence="1">
    <location>
        <begin position="960"/>
        <end position="975"/>
    </location>
</feature>
<protein>
    <submittedName>
        <fullName evidence="2">Uncharacterized protein</fullName>
    </submittedName>
</protein>
<evidence type="ECO:0000313" key="2">
    <source>
        <dbReference type="EMBL" id="KAG5267700.1"/>
    </source>
</evidence>
<dbReference type="EMBL" id="JADWDJ010000017">
    <property type="protein sequence ID" value="KAG5267700.1"/>
    <property type="molecule type" value="Genomic_DNA"/>
</dbReference>
<feature type="region of interest" description="Disordered" evidence="1">
    <location>
        <begin position="626"/>
        <end position="732"/>
    </location>
</feature>
<feature type="compositionally biased region" description="Polar residues" evidence="1">
    <location>
        <begin position="679"/>
        <end position="696"/>
    </location>
</feature>
<feature type="compositionally biased region" description="Basic and acidic residues" evidence="1">
    <location>
        <begin position="702"/>
        <end position="729"/>
    </location>
</feature>
<sequence length="1217" mass="137146">MSVDFIRRHKPALLKVLSTEATFILQHVDAMYIIDRQSYINIMDIPKAGDKMIKLLDKLILDKNCDGFLQLLLEEEIQELLPGLKAIMKNQELSRQDSRDGQLPDCTQPGASGSVANGQDHLSTGRPRERAVEVSGPVIRPVEGAGVDGHSDCQASTGSGGLLEKRQHLNLENCSFARIEELVSNPEKAETLMSELQNKLKDGEMDRIERELRSKKCIKENWCYTTITKIKNNQGLKEFLEPGEQKIFPSIVFDLFENNRGKKETKNEELNESDVSLEDTETRVEIQPKERVNDNLEHTHQASENNLQFPAKDSYLNSNAQDSEHSYLKEEFLINSGHQSYQTKSEPCMRMQTSEANGEKDEFKPAEKDPLSDSGHESIFDTMNNSYGTLSTKMSSLEGKEGKRVEVSSALKRDRLSAEHQYSADEIPPKVAKHIDATDCDHEAKNSTETNVDKCPCMVEYSLINHANSILHVTQNSYLANTDVMSNQQSENISHTSESVFQTENNLDKDVEMSVEGIIARMEHQSDEIQVSLKQIQSRDSQNIPAKNTRSSALDCDNLEMDTNVQRYREDSDVLQGTTDKSSNMEADGTNDKENFADELPSKVDKHIDAPSSEHETLVNASLCEPTIPKNQGHSTETPQSDTAVELEPSQSSPTDAMKSRLNNDARASDYSHVEEKAFTNSGNPFQSEQNNTSANPGKHVHSSEDNDGESEHEAIEEHFSPDSSHEDNNANSKDVLIKGDRFESNNLHATSKEAQTQANGYPVLQNIETETSKDYDLSLEMFFTGTSDTIDTTTHMRTQAIKTLAAEAKDFDHEAKNTEINVDKCPLVECSLINHTIPIPHVTQNSYSANTDDMSNQNSEKSSHTAVVHTSDSVFQTEDNLDKYVEISESVASEGIIAETKHQPDDIHDSLKQIQSQYSHNMAIPSKNRSLSASDCDDLEIDTNVQRNIEDVLGGSTDKSSKMEVDGTNDKENSEVDDLDPSYKCSRNVYDSVELEESSERVHSDPIHNSETKNSPMENAQKIPLSQPPSVEGSTVSTVNKKSVFKNEKDKQKAKRPHKRKDPNLEKEWKKERLVKWLDTYKGEGDTLEDLKNRISWHTKLEHKTFPYIVADQCTIFHVPKTTDRKLIFLTNVDVYTEKLRKLRKPCYEKLQYQMGVSGISETIVLSPENKTKPVRYDFSFENIAELCRRLVFEVLAPAIIVFKKVQRERELFSDD</sequence>
<reference evidence="2 3" key="1">
    <citation type="submission" date="2020-10" db="EMBL/GenBank/DDBJ databases">
        <title>Chromosome-scale genome assembly of the Allis shad, Alosa alosa.</title>
        <authorList>
            <person name="Margot Z."/>
            <person name="Christophe K."/>
            <person name="Cabau C."/>
            <person name="Louis A."/>
            <person name="Berthelot C."/>
            <person name="Parey E."/>
            <person name="Roest Crollius H."/>
            <person name="Montfort J."/>
            <person name="Robinson-Rechavi M."/>
            <person name="Bucao C."/>
            <person name="Bouchez O."/>
            <person name="Gislard M."/>
            <person name="Lluch J."/>
            <person name="Milhes M."/>
            <person name="Lampietro C."/>
            <person name="Lopez Roques C."/>
            <person name="Donnadieu C."/>
            <person name="Braasch I."/>
            <person name="Desvignes T."/>
            <person name="Postlethwait J."/>
            <person name="Bobe J."/>
            <person name="Guiguen Y."/>
        </authorList>
    </citation>
    <scope>NUCLEOTIDE SEQUENCE [LARGE SCALE GENOMIC DNA]</scope>
    <source>
        <strain evidence="2">M-15738</strain>
        <tissue evidence="2">Blood</tissue>
    </source>
</reference>
<gene>
    <name evidence="2" type="ORF">AALO_G00224670</name>
</gene>
<accession>A0AAV6FYR4</accession>
<feature type="region of interest" description="Disordered" evidence="1">
    <location>
        <begin position="532"/>
        <end position="597"/>
    </location>
</feature>
<feature type="compositionally biased region" description="Polar residues" evidence="1">
    <location>
        <begin position="109"/>
        <end position="122"/>
    </location>
</feature>
<proteinExistence type="predicted"/>
<feature type="region of interest" description="Disordered" evidence="1">
    <location>
        <begin position="951"/>
        <end position="1067"/>
    </location>
</feature>
<dbReference type="InterPro" id="IPR011029">
    <property type="entry name" value="DEATH-like_dom_sf"/>
</dbReference>
<feature type="compositionally biased region" description="Basic and acidic residues" evidence="1">
    <location>
        <begin position="92"/>
        <end position="102"/>
    </location>
</feature>
<feature type="compositionally biased region" description="Acidic residues" evidence="1">
    <location>
        <begin position="270"/>
        <end position="279"/>
    </location>
</feature>
<feature type="compositionally biased region" description="Polar residues" evidence="1">
    <location>
        <begin position="1029"/>
        <end position="1042"/>
    </location>
</feature>
<keyword evidence="3" id="KW-1185">Reference proteome</keyword>
<feature type="region of interest" description="Disordered" evidence="1">
    <location>
        <begin position="353"/>
        <end position="376"/>
    </location>
</feature>
<feature type="compositionally biased region" description="Basic and acidic residues" evidence="1">
    <location>
        <begin position="357"/>
        <end position="376"/>
    </location>
</feature>
<comment type="caution">
    <text evidence="2">The sequence shown here is derived from an EMBL/GenBank/DDBJ whole genome shotgun (WGS) entry which is preliminary data.</text>
</comment>
<feature type="compositionally biased region" description="Polar residues" evidence="1">
    <location>
        <begin position="575"/>
        <end position="585"/>
    </location>
</feature>
<feature type="region of interest" description="Disordered" evidence="1">
    <location>
        <begin position="263"/>
        <end position="282"/>
    </location>
</feature>
<feature type="compositionally biased region" description="Polar residues" evidence="1">
    <location>
        <begin position="532"/>
        <end position="552"/>
    </location>
</feature>
<feature type="compositionally biased region" description="Basic and acidic residues" evidence="1">
    <location>
        <begin position="999"/>
        <end position="1012"/>
    </location>
</feature>
<feature type="compositionally biased region" description="Polar residues" evidence="1">
    <location>
        <begin position="629"/>
        <end position="655"/>
    </location>
</feature>
<feature type="compositionally biased region" description="Basic residues" evidence="1">
    <location>
        <begin position="1053"/>
        <end position="1062"/>
    </location>
</feature>
<feature type="region of interest" description="Disordered" evidence="1">
    <location>
        <begin position="92"/>
        <end position="133"/>
    </location>
</feature>
<evidence type="ECO:0000256" key="1">
    <source>
        <dbReference type="SAM" id="MobiDB-lite"/>
    </source>
</evidence>